<sequence>MSSMVDSTFELEIILNLSNELVLIPGKIICHIVLIVVLLLRIPKTRELKTWFEKNLVVFDCPIIPPRYLHFICDTGYVFLDRFILDSFANRLKPYDYVNLYLIQLITTCFEVLLVILFRSNQASLGELYSFPRQENVQT</sequence>
<dbReference type="Proteomes" id="UP000030680">
    <property type="component" value="Unassembled WGS sequence"/>
</dbReference>
<feature type="transmembrane region" description="Helical" evidence="1">
    <location>
        <begin position="20"/>
        <end position="40"/>
    </location>
</feature>
<keyword evidence="1" id="KW-1133">Transmembrane helix</keyword>
<keyword evidence="1" id="KW-0472">Membrane</keyword>
<keyword evidence="3" id="KW-1185">Reference proteome</keyword>
<gene>
    <name evidence="2" type="ORF">Gasu_63650</name>
</gene>
<protein>
    <submittedName>
        <fullName evidence="2">Uncharacterized protein</fullName>
    </submittedName>
</protein>
<feature type="transmembrane region" description="Helical" evidence="1">
    <location>
        <begin position="98"/>
        <end position="118"/>
    </location>
</feature>
<reference evidence="3" key="1">
    <citation type="journal article" date="2013" name="Science">
        <title>Gene transfer from bacteria and archaea facilitated evolution of an extremophilic eukaryote.</title>
        <authorList>
            <person name="Schonknecht G."/>
            <person name="Chen W.H."/>
            <person name="Ternes C.M."/>
            <person name="Barbier G.G."/>
            <person name="Shrestha R.P."/>
            <person name="Stanke M."/>
            <person name="Brautigam A."/>
            <person name="Baker B.J."/>
            <person name="Banfield J.F."/>
            <person name="Garavito R.M."/>
            <person name="Carr K."/>
            <person name="Wilkerson C."/>
            <person name="Rensing S.A."/>
            <person name="Gagneul D."/>
            <person name="Dickenson N.E."/>
            <person name="Oesterhelt C."/>
            <person name="Lercher M.J."/>
            <person name="Weber A.P."/>
        </authorList>
    </citation>
    <scope>NUCLEOTIDE SEQUENCE [LARGE SCALE GENOMIC DNA]</scope>
    <source>
        <strain evidence="3">074W</strain>
    </source>
</reference>
<dbReference type="RefSeq" id="XP_005702498.1">
    <property type="nucleotide sequence ID" value="XM_005702441.1"/>
</dbReference>
<evidence type="ECO:0000313" key="2">
    <source>
        <dbReference type="EMBL" id="EME25978.1"/>
    </source>
</evidence>
<evidence type="ECO:0000256" key="1">
    <source>
        <dbReference type="SAM" id="Phobius"/>
    </source>
</evidence>
<organism evidence="2 3">
    <name type="scientific">Galdieria sulphuraria</name>
    <name type="common">Red alga</name>
    <dbReference type="NCBI Taxonomy" id="130081"/>
    <lineage>
        <taxon>Eukaryota</taxon>
        <taxon>Rhodophyta</taxon>
        <taxon>Bangiophyceae</taxon>
        <taxon>Galdieriales</taxon>
        <taxon>Galdieriaceae</taxon>
        <taxon>Galdieria</taxon>
    </lineage>
</organism>
<evidence type="ECO:0000313" key="3">
    <source>
        <dbReference type="Proteomes" id="UP000030680"/>
    </source>
</evidence>
<accession>M2XQS0</accession>
<dbReference type="AlphaFoldDB" id="M2XQS0"/>
<dbReference type="Gramene" id="EME25978">
    <property type="protein sequence ID" value="EME25978"/>
    <property type="gene ID" value="Gasu_63650"/>
</dbReference>
<dbReference type="EMBL" id="KB454674">
    <property type="protein sequence ID" value="EME25978.1"/>
    <property type="molecule type" value="Genomic_DNA"/>
</dbReference>
<keyword evidence="1" id="KW-0812">Transmembrane</keyword>
<proteinExistence type="predicted"/>
<name>M2XQS0_GALSU</name>
<dbReference type="GeneID" id="17084970"/>
<dbReference type="KEGG" id="gsl:Gasu_63650"/>